<keyword evidence="4" id="KW-1185">Reference proteome</keyword>
<evidence type="ECO:0000259" key="2">
    <source>
        <dbReference type="Pfam" id="PF14607"/>
    </source>
</evidence>
<name>A0ABT4PK82_9BACT</name>
<dbReference type="GO" id="GO:0016787">
    <property type="term" value="F:hydrolase activity"/>
    <property type="evidence" value="ECO:0007669"/>
    <property type="project" value="UniProtKB-KW"/>
</dbReference>
<evidence type="ECO:0000313" key="3">
    <source>
        <dbReference type="EMBL" id="MCZ8373468.1"/>
    </source>
</evidence>
<comment type="caution">
    <text evidence="3">The sequence shown here is derived from an EMBL/GenBank/DDBJ whole genome shotgun (WGS) entry which is preliminary data.</text>
</comment>
<dbReference type="InterPro" id="IPR032740">
    <property type="entry name" value="GxDLY"/>
</dbReference>
<dbReference type="Pfam" id="PF14606">
    <property type="entry name" value="Lipase_GDSL_3"/>
    <property type="match status" value="1"/>
</dbReference>
<accession>A0ABT4PK82</accession>
<dbReference type="Proteomes" id="UP001141933">
    <property type="component" value="Unassembled WGS sequence"/>
</dbReference>
<feature type="domain" description="SGNH hydrolase-type esterase N-terminal" evidence="2">
    <location>
        <begin position="23"/>
        <end position="164"/>
    </location>
</feature>
<dbReference type="InterPro" id="IPR013830">
    <property type="entry name" value="SGNH_hydro"/>
</dbReference>
<dbReference type="InterPro" id="IPR036514">
    <property type="entry name" value="SGNH_hydro_sf"/>
</dbReference>
<dbReference type="Gene3D" id="2.60.120.260">
    <property type="entry name" value="Galactose-binding domain-like"/>
    <property type="match status" value="1"/>
</dbReference>
<dbReference type="EMBL" id="JAPZVM010000012">
    <property type="protein sequence ID" value="MCZ8373468.1"/>
    <property type="molecule type" value="Genomic_DNA"/>
</dbReference>
<organism evidence="3 4">
    <name type="scientific">Phocaeicola acetigenes</name>
    <dbReference type="NCBI Taxonomy" id="3016083"/>
    <lineage>
        <taxon>Bacteria</taxon>
        <taxon>Pseudomonadati</taxon>
        <taxon>Bacteroidota</taxon>
        <taxon>Bacteroidia</taxon>
        <taxon>Bacteroidales</taxon>
        <taxon>Bacteroidaceae</taxon>
        <taxon>Phocaeicola</taxon>
    </lineage>
</organism>
<gene>
    <name evidence="3" type="ORF">O6P32_12255</name>
</gene>
<feature type="domain" description="SGNH hydrolase-type esterase" evidence="1">
    <location>
        <begin position="176"/>
        <end position="350"/>
    </location>
</feature>
<evidence type="ECO:0000259" key="1">
    <source>
        <dbReference type="Pfam" id="PF14606"/>
    </source>
</evidence>
<dbReference type="SUPFAM" id="SSF52266">
    <property type="entry name" value="SGNH hydrolase"/>
    <property type="match status" value="1"/>
</dbReference>
<protein>
    <submittedName>
        <fullName evidence="3">SGNH/GDSL hydrolase family protein</fullName>
    </submittedName>
</protein>
<reference evidence="3" key="1">
    <citation type="submission" date="2022-12" db="EMBL/GenBank/DDBJ databases">
        <title>Phocaeicola acetigenes sp. nov., isolated feces from a healthy human.</title>
        <authorList>
            <person name="Do H."/>
            <person name="Ha Y.B."/>
            <person name="Kim J.-S."/>
            <person name="Suh M.K."/>
            <person name="Kim H.S."/>
            <person name="Lee J.-S."/>
        </authorList>
    </citation>
    <scope>NUCLEOTIDE SEQUENCE</scope>
    <source>
        <strain evidence="3">KGMB11183</strain>
    </source>
</reference>
<evidence type="ECO:0000313" key="4">
    <source>
        <dbReference type="Proteomes" id="UP001141933"/>
    </source>
</evidence>
<sequence>MKQKILWTIFMWWAWHSVYSQVKYYDATAFPLYGKCKLEGSALYNRFPDSLQSISRPELWTLSTNSAGMAIRFRSNSSTISARWVLKYNNHMNHMTDTGVKGLDLYGLENGEWVYMSVGRPLGKSNEAAIISNMQPVWREYMLYLPLYDGVDSLFIGIDKEAEITQPQTELPRRSKPLVMYGTSILQGGCATRPGMAHTNILGRMLGVEVINLGFSGNAFLDLEVADLMAKVDASVFVIDCLPNSSVEMMEERLYEFYRRIRNAWPDTPILFIEDPVFTTAVFDLRMREEVTAKNKTLHHIFDKIKKQDCHVECIGLSNFLAQHKDATVDGIHFTDVGFIEYAQLLYRHLKKYVK</sequence>
<proteinExistence type="predicted"/>
<dbReference type="Pfam" id="PF14607">
    <property type="entry name" value="GxDLY"/>
    <property type="match status" value="1"/>
</dbReference>
<dbReference type="RefSeq" id="WP_269878798.1">
    <property type="nucleotide sequence ID" value="NZ_JAPZVM010000012.1"/>
</dbReference>
<dbReference type="Gene3D" id="3.40.50.1110">
    <property type="entry name" value="SGNH hydrolase"/>
    <property type="match status" value="1"/>
</dbReference>
<keyword evidence="3" id="KW-0378">Hydrolase</keyword>